<dbReference type="Proteomes" id="UP001217485">
    <property type="component" value="Unassembled WGS sequence"/>
</dbReference>
<proteinExistence type="predicted"/>
<protein>
    <submittedName>
        <fullName evidence="1">Uncharacterized protein</fullName>
    </submittedName>
</protein>
<comment type="caution">
    <text evidence="1">The sequence shown here is derived from an EMBL/GenBank/DDBJ whole genome shotgun (WGS) entry which is preliminary data.</text>
</comment>
<evidence type="ECO:0000313" key="1">
    <source>
        <dbReference type="EMBL" id="MDC0682192.1"/>
    </source>
</evidence>
<sequence length="106" mass="11219">MSRFLISTPCECQASLSATLDEHRHVTAGWATRSPRGRSAAGEADKELAPAHSINAHLDRFDVAWLCPYCGRNTLRTFDAGAMRRLPAASASPAAGLVPPGTTSSP</sequence>
<reference evidence="1 2" key="1">
    <citation type="submission" date="2023-01" db="EMBL/GenBank/DDBJ databases">
        <title>Minimal conservation of predation-associated metabolite biosynthetic gene clusters underscores biosynthetic potential of Myxococcota including descriptions for ten novel species: Archangium lansinium sp. nov., Myxococcus landrumus sp. nov., Nannocystis bai.</title>
        <authorList>
            <person name="Ahearne A."/>
            <person name="Stevens C."/>
            <person name="Dowd S."/>
        </authorList>
    </citation>
    <scope>NUCLEOTIDE SEQUENCE [LARGE SCALE GENOMIC DNA]</scope>
    <source>
        <strain evidence="1 2">WIWO2</strain>
    </source>
</reference>
<organism evidence="1 2">
    <name type="scientific">Sorangium atrum</name>
    <dbReference type="NCBI Taxonomy" id="2995308"/>
    <lineage>
        <taxon>Bacteria</taxon>
        <taxon>Pseudomonadati</taxon>
        <taxon>Myxococcota</taxon>
        <taxon>Polyangia</taxon>
        <taxon>Polyangiales</taxon>
        <taxon>Polyangiaceae</taxon>
        <taxon>Sorangium</taxon>
    </lineage>
</organism>
<accession>A0ABT5CAN5</accession>
<keyword evidence="2" id="KW-1185">Reference proteome</keyword>
<gene>
    <name evidence="1" type="ORF">POL72_30945</name>
</gene>
<name>A0ABT5CAN5_9BACT</name>
<dbReference type="EMBL" id="JAQNDK010000003">
    <property type="protein sequence ID" value="MDC0682192.1"/>
    <property type="molecule type" value="Genomic_DNA"/>
</dbReference>
<dbReference type="RefSeq" id="WP_012236580.1">
    <property type="nucleotide sequence ID" value="NZ_JAQNDK010000003.1"/>
</dbReference>
<evidence type="ECO:0000313" key="2">
    <source>
        <dbReference type="Proteomes" id="UP001217485"/>
    </source>
</evidence>